<dbReference type="AlphaFoldDB" id="A0A3R7PL57"/>
<sequence length="487" mass="51475">MSGGAAGEATAERIARIVSRLESRALDPAPEGEECGPFLQRLLLTVEETRVDGLLDDIISRAHATFAPLAQTTVAAGDDAEALMADVASRASRLVIAEALQPSAATTTTTTTTTAFSSPPSSESLSRVQQAAWCRIGQLSLRLIRESTSGIQSVWGSGISDGGAQQVPVLLQRRLAWGSDAKDGSESEARSCGRGDSPMVSGFTLQWGAVLLFLHLLADAAGLSSSVGGACTVSPSRDSRHPLPHIVADSVTVMMERNHFLLQQARDTKQIGTAAELLNVAANNFAWIQRHCGGVAMSDALEVAELLTQSLAVVLQDIIDGLVEELRCVLLMYIAPCGVSGGGERRGMTHRVLAARIAASCGLFSGMAHALPRREMMSLVLEQSLWPALEQLLEGEKQPDTERGYITTGVLRRVGDIFLPAEALAKHAAATHIEAAFAAGGGGGATLAQRLSEALQLLEAEEAFGAVLCERSPPFRTLRRLLPSMTP</sequence>
<protein>
    <submittedName>
        <fullName evidence="1">Putative ankyrin repeat protein</fullName>
    </submittedName>
</protein>
<name>A0A3R7PL57_9TRYP</name>
<keyword evidence="2" id="KW-1185">Reference proteome</keyword>
<dbReference type="EMBL" id="MKKU01000021">
    <property type="protein sequence ID" value="RNF26991.1"/>
    <property type="molecule type" value="Genomic_DNA"/>
</dbReference>
<reference evidence="1 2" key="1">
    <citation type="journal article" date="2018" name="BMC Genomics">
        <title>Genomic comparison of Trypanosoma conorhini and Trypanosoma rangeli to Trypanosoma cruzi strains of high and low virulence.</title>
        <authorList>
            <person name="Bradwell K.R."/>
            <person name="Koparde V.N."/>
            <person name="Matveyev A.V."/>
            <person name="Serrano M.G."/>
            <person name="Alves J.M."/>
            <person name="Parikh H."/>
            <person name="Huang B."/>
            <person name="Lee V."/>
            <person name="Espinosa-Alvarez O."/>
            <person name="Ortiz P.A."/>
            <person name="Costa-Martins A.G."/>
            <person name="Teixeira M.M."/>
            <person name="Buck G.A."/>
        </authorList>
    </citation>
    <scope>NUCLEOTIDE SEQUENCE [LARGE SCALE GENOMIC DNA]</scope>
    <source>
        <strain evidence="1 2">025E</strain>
    </source>
</reference>
<proteinExistence type="predicted"/>
<organism evidence="1 2">
    <name type="scientific">Trypanosoma conorhini</name>
    <dbReference type="NCBI Taxonomy" id="83891"/>
    <lineage>
        <taxon>Eukaryota</taxon>
        <taxon>Discoba</taxon>
        <taxon>Euglenozoa</taxon>
        <taxon>Kinetoplastea</taxon>
        <taxon>Metakinetoplastina</taxon>
        <taxon>Trypanosomatida</taxon>
        <taxon>Trypanosomatidae</taxon>
        <taxon>Trypanosoma</taxon>
    </lineage>
</organism>
<dbReference type="Proteomes" id="UP000284403">
    <property type="component" value="Unassembled WGS sequence"/>
</dbReference>
<evidence type="ECO:0000313" key="2">
    <source>
        <dbReference type="Proteomes" id="UP000284403"/>
    </source>
</evidence>
<accession>A0A3R7PL57</accession>
<dbReference type="OrthoDB" id="244205at2759"/>
<comment type="caution">
    <text evidence="1">The sequence shown here is derived from an EMBL/GenBank/DDBJ whole genome shotgun (WGS) entry which is preliminary data.</text>
</comment>
<dbReference type="RefSeq" id="XP_029232197.1">
    <property type="nucleotide sequence ID" value="XM_029367736.1"/>
</dbReference>
<evidence type="ECO:0000313" key="1">
    <source>
        <dbReference type="EMBL" id="RNF26991.1"/>
    </source>
</evidence>
<gene>
    <name evidence="1" type="ORF">Tco025E_00796</name>
</gene>
<dbReference type="GeneID" id="40314407"/>